<feature type="signal peptide" evidence="4">
    <location>
        <begin position="1"/>
        <end position="22"/>
    </location>
</feature>
<dbReference type="GO" id="GO:0016787">
    <property type="term" value="F:hydrolase activity"/>
    <property type="evidence" value="ECO:0007669"/>
    <property type="project" value="UniProtKB-KW"/>
</dbReference>
<dbReference type="EMBL" id="JAGPXC010000010">
    <property type="protein sequence ID" value="KAH6646068.1"/>
    <property type="molecule type" value="Genomic_DNA"/>
</dbReference>
<accession>A0A9P8RHE7</accession>
<name>A0A9P8RHE7_9PEZI</name>
<comment type="caution">
    <text evidence="6">The sequence shown here is derived from an EMBL/GenBank/DDBJ whole genome shotgun (WGS) entry which is preliminary data.</text>
</comment>
<protein>
    <submittedName>
        <fullName evidence="6">Beta-lactamase/transpeptidase-like protein</fullName>
    </submittedName>
</protein>
<feature type="chain" id="PRO_5040328827" evidence="4">
    <location>
        <begin position="23"/>
        <end position="404"/>
    </location>
</feature>
<evidence type="ECO:0000256" key="2">
    <source>
        <dbReference type="ARBA" id="ARBA00022801"/>
    </source>
</evidence>
<dbReference type="SUPFAM" id="SSF56601">
    <property type="entry name" value="beta-lactamase/transpeptidase-like"/>
    <property type="match status" value="1"/>
</dbReference>
<sequence length="404" mass="43717">MKHLAIILVMSTFDNLLSAAVADHVIPGAAMVARNKSGTLKFNKSFGLQSSGTNSDIPYSASTVLEMASMTKLITSIAALQLIERGLVGLDDDLSSILPELASQPILTGFDPAGKPQLKQRRNPITLRLLLTHSTGAGYTFTPGSVLAEYRTRIQGGGILDGATVNARFDFPLLYEPGEDWEYGHSIDRAGQVVERVSGLRLGTYFRENIFAPLGIRSGTFTPELDTDPGSRAAVTFRDPETGRAVERPGEPTLAGNTTEDFGGQGLHMSVEDYLKVLESLLLDDGKLLDPKVAKTLFEPQLGPKSKEALLKAVVTREDFVGNFPKTGEYDWSFGGAVIDGDSHEFRKKGALLWGGAANLFFFVDREAGVTGVFGTQVYPSGDKKIKKLYSAFEKEIYKLGASQ</sequence>
<evidence type="ECO:0000256" key="1">
    <source>
        <dbReference type="ARBA" id="ARBA00009009"/>
    </source>
</evidence>
<proteinExistence type="inferred from homology"/>
<dbReference type="InterPro" id="IPR001466">
    <property type="entry name" value="Beta-lactam-related"/>
</dbReference>
<evidence type="ECO:0000313" key="7">
    <source>
        <dbReference type="Proteomes" id="UP000758603"/>
    </source>
</evidence>
<gene>
    <name evidence="6" type="ORF">BKA67DRAFT_695983</name>
</gene>
<dbReference type="AlphaFoldDB" id="A0A9P8RHE7"/>
<feature type="region of interest" description="Disordered" evidence="3">
    <location>
        <begin position="241"/>
        <end position="262"/>
    </location>
</feature>
<dbReference type="Proteomes" id="UP000758603">
    <property type="component" value="Unassembled WGS sequence"/>
</dbReference>
<dbReference type="OrthoDB" id="428260at2759"/>
<organism evidence="6 7">
    <name type="scientific">Truncatella angustata</name>
    <dbReference type="NCBI Taxonomy" id="152316"/>
    <lineage>
        <taxon>Eukaryota</taxon>
        <taxon>Fungi</taxon>
        <taxon>Dikarya</taxon>
        <taxon>Ascomycota</taxon>
        <taxon>Pezizomycotina</taxon>
        <taxon>Sordariomycetes</taxon>
        <taxon>Xylariomycetidae</taxon>
        <taxon>Amphisphaeriales</taxon>
        <taxon>Sporocadaceae</taxon>
        <taxon>Truncatella</taxon>
    </lineage>
</organism>
<evidence type="ECO:0000313" key="6">
    <source>
        <dbReference type="EMBL" id="KAH6646068.1"/>
    </source>
</evidence>
<keyword evidence="2" id="KW-0378">Hydrolase</keyword>
<dbReference type="RefSeq" id="XP_045952582.1">
    <property type="nucleotide sequence ID" value="XM_046109330.1"/>
</dbReference>
<keyword evidence="7" id="KW-1185">Reference proteome</keyword>
<dbReference type="Gene3D" id="3.40.710.10">
    <property type="entry name" value="DD-peptidase/beta-lactamase superfamily"/>
    <property type="match status" value="1"/>
</dbReference>
<evidence type="ECO:0000256" key="3">
    <source>
        <dbReference type="SAM" id="MobiDB-lite"/>
    </source>
</evidence>
<comment type="similarity">
    <text evidence="1">Belongs to the class-A beta-lactamase family.</text>
</comment>
<dbReference type="PANTHER" id="PTHR43283:SF17">
    <property type="entry name" value="(LOVD), PUTATIVE (AFU_ORTHOLOGUE AFUA_5G00920)-RELATED"/>
    <property type="match status" value="1"/>
</dbReference>
<evidence type="ECO:0000256" key="4">
    <source>
        <dbReference type="SAM" id="SignalP"/>
    </source>
</evidence>
<dbReference type="InterPro" id="IPR050789">
    <property type="entry name" value="Diverse_Enzym_Activities"/>
</dbReference>
<feature type="domain" description="Beta-lactamase-related" evidence="5">
    <location>
        <begin position="13"/>
        <end position="381"/>
    </location>
</feature>
<dbReference type="PANTHER" id="PTHR43283">
    <property type="entry name" value="BETA-LACTAMASE-RELATED"/>
    <property type="match status" value="1"/>
</dbReference>
<evidence type="ECO:0000259" key="5">
    <source>
        <dbReference type="Pfam" id="PF00144"/>
    </source>
</evidence>
<dbReference type="Pfam" id="PF00144">
    <property type="entry name" value="Beta-lactamase"/>
    <property type="match status" value="1"/>
</dbReference>
<reference evidence="6" key="1">
    <citation type="journal article" date="2021" name="Nat. Commun.">
        <title>Genetic determinants of endophytism in the Arabidopsis root mycobiome.</title>
        <authorList>
            <person name="Mesny F."/>
            <person name="Miyauchi S."/>
            <person name="Thiergart T."/>
            <person name="Pickel B."/>
            <person name="Atanasova L."/>
            <person name="Karlsson M."/>
            <person name="Huettel B."/>
            <person name="Barry K.W."/>
            <person name="Haridas S."/>
            <person name="Chen C."/>
            <person name="Bauer D."/>
            <person name="Andreopoulos W."/>
            <person name="Pangilinan J."/>
            <person name="LaButti K."/>
            <person name="Riley R."/>
            <person name="Lipzen A."/>
            <person name="Clum A."/>
            <person name="Drula E."/>
            <person name="Henrissat B."/>
            <person name="Kohler A."/>
            <person name="Grigoriev I.V."/>
            <person name="Martin F.M."/>
            <person name="Hacquard S."/>
        </authorList>
    </citation>
    <scope>NUCLEOTIDE SEQUENCE</scope>
    <source>
        <strain evidence="6">MPI-SDFR-AT-0073</strain>
    </source>
</reference>
<keyword evidence="4" id="KW-0732">Signal</keyword>
<dbReference type="GeneID" id="70138221"/>
<dbReference type="InterPro" id="IPR012338">
    <property type="entry name" value="Beta-lactam/transpept-like"/>
</dbReference>
<feature type="compositionally biased region" description="Basic and acidic residues" evidence="3">
    <location>
        <begin position="241"/>
        <end position="250"/>
    </location>
</feature>